<sequence>MESAKAVYDAINQMFNATNAGTIAFYTFVELFKYSWDGTSPIDDHITKLRSASNRLVSLKKPIDNEYLAFILLLSLPSNQFWDNFKSSIVSSQNSDTPLTFETVASRLAVQCLHLSPAPANPAPGTSASSESALKAKSDGDKKQLYCKKHGKCAHTTEDCRQL</sequence>
<evidence type="ECO:0008006" key="4">
    <source>
        <dbReference type="Google" id="ProtNLM"/>
    </source>
</evidence>
<protein>
    <recommendedName>
        <fullName evidence="4">CCHC-type domain-containing protein</fullName>
    </recommendedName>
</protein>
<proteinExistence type="predicted"/>
<dbReference type="Proteomes" id="UP000053477">
    <property type="component" value="Unassembled WGS sequence"/>
</dbReference>
<accession>A0A0H2RTG0</accession>
<evidence type="ECO:0000256" key="1">
    <source>
        <dbReference type="SAM" id="MobiDB-lite"/>
    </source>
</evidence>
<feature type="non-terminal residue" evidence="2">
    <location>
        <position position="163"/>
    </location>
</feature>
<gene>
    <name evidence="2" type="ORF">SCHPADRAFT_835752</name>
</gene>
<dbReference type="Pfam" id="PF14223">
    <property type="entry name" value="Retrotran_gag_2"/>
    <property type="match status" value="1"/>
</dbReference>
<evidence type="ECO:0000313" key="3">
    <source>
        <dbReference type="Proteomes" id="UP000053477"/>
    </source>
</evidence>
<dbReference type="InParanoid" id="A0A0H2RTG0"/>
<organism evidence="2 3">
    <name type="scientific">Schizopora paradoxa</name>
    <dbReference type="NCBI Taxonomy" id="27342"/>
    <lineage>
        <taxon>Eukaryota</taxon>
        <taxon>Fungi</taxon>
        <taxon>Dikarya</taxon>
        <taxon>Basidiomycota</taxon>
        <taxon>Agaricomycotina</taxon>
        <taxon>Agaricomycetes</taxon>
        <taxon>Hymenochaetales</taxon>
        <taxon>Schizoporaceae</taxon>
        <taxon>Schizopora</taxon>
    </lineage>
</organism>
<keyword evidence="3" id="KW-1185">Reference proteome</keyword>
<dbReference type="EMBL" id="KQ086105">
    <property type="protein sequence ID" value="KLO08111.1"/>
    <property type="molecule type" value="Genomic_DNA"/>
</dbReference>
<dbReference type="OrthoDB" id="3045945at2759"/>
<feature type="region of interest" description="Disordered" evidence="1">
    <location>
        <begin position="120"/>
        <end position="141"/>
    </location>
</feature>
<name>A0A0H2RTG0_9AGAM</name>
<dbReference type="AlphaFoldDB" id="A0A0H2RTG0"/>
<evidence type="ECO:0000313" key="2">
    <source>
        <dbReference type="EMBL" id="KLO08111.1"/>
    </source>
</evidence>
<reference evidence="2 3" key="1">
    <citation type="submission" date="2015-04" db="EMBL/GenBank/DDBJ databases">
        <title>Complete genome sequence of Schizopora paradoxa KUC8140, a cosmopolitan wood degrader in East Asia.</title>
        <authorList>
            <consortium name="DOE Joint Genome Institute"/>
            <person name="Min B."/>
            <person name="Park H."/>
            <person name="Jang Y."/>
            <person name="Kim J.-J."/>
            <person name="Kim K.H."/>
            <person name="Pangilinan J."/>
            <person name="Lipzen A."/>
            <person name="Riley R."/>
            <person name="Grigoriev I.V."/>
            <person name="Spatafora J.W."/>
            <person name="Choi I.-G."/>
        </authorList>
    </citation>
    <scope>NUCLEOTIDE SEQUENCE [LARGE SCALE GENOMIC DNA]</scope>
    <source>
        <strain evidence="2 3">KUC8140</strain>
    </source>
</reference>